<evidence type="ECO:0000256" key="10">
    <source>
        <dbReference type="ARBA" id="ARBA00093448"/>
    </source>
</evidence>
<feature type="compositionally biased region" description="Basic and acidic residues" evidence="12">
    <location>
        <begin position="47"/>
        <end position="63"/>
    </location>
</feature>
<evidence type="ECO:0000256" key="2">
    <source>
        <dbReference type="ARBA" id="ARBA00004776"/>
    </source>
</evidence>
<comment type="similarity">
    <text evidence="10">Belongs to the peptidase M15 family.</text>
</comment>
<dbReference type="PANTHER" id="PTHR37425">
    <property type="match status" value="1"/>
</dbReference>
<keyword evidence="15" id="KW-1185">Reference proteome</keyword>
<proteinExistence type="inferred from homology"/>
<keyword evidence="8" id="KW-0482">Metalloprotease</keyword>
<sequence>MLDRRSFLVGAFSSAWAVGATAFAAEEGAVDKKDRIPFAPSADDAEDRAFTKEVEKAAPETDPRTSGFGSLQLYREATGESIAARYRFNGELDRRAVAELSWFWRDVKDDDKALWIEPSLFDFVSSVQSTMAMIHGSMLPFILTSGYRTPRHNAAIETAARNSLHMGGLAADLKVPGYPPRSLAIAAMTFKGGGVGVYSRFTHLDVGQIRCWPYSCNQFIGDRNG</sequence>
<dbReference type="GO" id="GO:0008237">
    <property type="term" value="F:metallopeptidase activity"/>
    <property type="evidence" value="ECO:0007669"/>
    <property type="project" value="UniProtKB-KW"/>
</dbReference>
<feature type="region of interest" description="Disordered" evidence="12">
    <location>
        <begin position="44"/>
        <end position="65"/>
    </location>
</feature>
<keyword evidence="7" id="KW-0862">Zinc</keyword>
<dbReference type="KEGG" id="roy:G3A56_27520"/>
<organism evidence="14 15">
    <name type="scientific">Rhizobium oryzihabitans</name>
    <dbReference type="NCBI Taxonomy" id="2267833"/>
    <lineage>
        <taxon>Bacteria</taxon>
        <taxon>Pseudomonadati</taxon>
        <taxon>Pseudomonadota</taxon>
        <taxon>Alphaproteobacteria</taxon>
        <taxon>Hyphomicrobiales</taxon>
        <taxon>Rhizobiaceae</taxon>
        <taxon>Rhizobium/Agrobacterium group</taxon>
        <taxon>Rhizobium</taxon>
    </lineage>
</organism>
<keyword evidence="6" id="KW-0378">Hydrolase</keyword>
<keyword evidence="5 13" id="KW-0732">Signal</keyword>
<protein>
    <recommendedName>
        <fullName evidence="11">Murein endopeptidase K</fullName>
    </recommendedName>
</protein>
<dbReference type="PANTHER" id="PTHR37425:SF1">
    <property type="entry name" value="OUTER MEMBRANE PROTEIN"/>
    <property type="match status" value="1"/>
</dbReference>
<accession>A0A7L5BRM6</accession>
<keyword evidence="4" id="KW-0479">Metal-binding</keyword>
<evidence type="ECO:0000313" key="15">
    <source>
        <dbReference type="Proteomes" id="UP000464865"/>
    </source>
</evidence>
<feature type="chain" id="PRO_5029632662" description="Murein endopeptidase K" evidence="13">
    <location>
        <begin position="25"/>
        <end position="225"/>
    </location>
</feature>
<dbReference type="Pfam" id="PF05951">
    <property type="entry name" value="Peptidase_M15_2"/>
    <property type="match status" value="1"/>
</dbReference>
<feature type="signal peptide" evidence="13">
    <location>
        <begin position="1"/>
        <end position="24"/>
    </location>
</feature>
<keyword evidence="3" id="KW-0645">Protease</keyword>
<evidence type="ECO:0000256" key="8">
    <source>
        <dbReference type="ARBA" id="ARBA00023049"/>
    </source>
</evidence>
<evidence type="ECO:0000256" key="9">
    <source>
        <dbReference type="ARBA" id="ARBA00023316"/>
    </source>
</evidence>
<gene>
    <name evidence="14" type="ORF">G3A56_27520</name>
</gene>
<evidence type="ECO:0000256" key="5">
    <source>
        <dbReference type="ARBA" id="ARBA00022729"/>
    </source>
</evidence>
<dbReference type="AlphaFoldDB" id="A0A7L5BRM6"/>
<comment type="cofactor">
    <cofactor evidence="1">
        <name>Zn(2+)</name>
        <dbReference type="ChEBI" id="CHEBI:29105"/>
    </cofactor>
</comment>
<keyword evidence="14" id="KW-0614">Plasmid</keyword>
<reference evidence="14 15" key="1">
    <citation type="submission" date="2020-02" db="EMBL/GenBank/DDBJ databases">
        <title>Plant-Promoting Endophytic Bacterium Rhizobium oryzihabitans sp. nov., Isolated from the Root of Rice.</title>
        <authorList>
            <person name="zhao J."/>
            <person name="Zhang G."/>
        </authorList>
    </citation>
    <scope>NUCLEOTIDE SEQUENCE [LARGE SCALE GENOMIC DNA]</scope>
    <source>
        <strain evidence="14 15">M15</strain>
        <plasmid evidence="14 15">p6</plasmid>
    </source>
</reference>
<evidence type="ECO:0000256" key="6">
    <source>
        <dbReference type="ARBA" id="ARBA00022801"/>
    </source>
</evidence>
<dbReference type="SUPFAM" id="SSF55166">
    <property type="entry name" value="Hedgehog/DD-peptidase"/>
    <property type="match status" value="1"/>
</dbReference>
<comment type="pathway">
    <text evidence="2">Cell wall biogenesis; cell wall polysaccharide biosynthesis.</text>
</comment>
<evidence type="ECO:0000256" key="7">
    <source>
        <dbReference type="ARBA" id="ARBA00022833"/>
    </source>
</evidence>
<evidence type="ECO:0000256" key="11">
    <source>
        <dbReference type="ARBA" id="ARBA00093666"/>
    </source>
</evidence>
<dbReference type="InterPro" id="IPR009045">
    <property type="entry name" value="Zn_M74/Hedgehog-like"/>
</dbReference>
<dbReference type="EMBL" id="CP048638">
    <property type="protein sequence ID" value="QIB41548.1"/>
    <property type="molecule type" value="Genomic_DNA"/>
</dbReference>
<geneLocation type="plasmid" evidence="14 15">
    <name>p6</name>
</geneLocation>
<evidence type="ECO:0000313" key="14">
    <source>
        <dbReference type="EMBL" id="QIB41548.1"/>
    </source>
</evidence>
<dbReference type="RefSeq" id="WP_130519766.1">
    <property type="nucleotide sequence ID" value="NZ_CP048638.1"/>
</dbReference>
<evidence type="ECO:0000256" key="4">
    <source>
        <dbReference type="ARBA" id="ARBA00022723"/>
    </source>
</evidence>
<dbReference type="GO" id="GO:0046872">
    <property type="term" value="F:metal ion binding"/>
    <property type="evidence" value="ECO:0007669"/>
    <property type="project" value="UniProtKB-KW"/>
</dbReference>
<dbReference type="Gene3D" id="3.30.1380.10">
    <property type="match status" value="1"/>
</dbReference>
<dbReference type="InterPro" id="IPR010275">
    <property type="entry name" value="MepK"/>
</dbReference>
<evidence type="ECO:0000256" key="3">
    <source>
        <dbReference type="ARBA" id="ARBA00022670"/>
    </source>
</evidence>
<evidence type="ECO:0000256" key="13">
    <source>
        <dbReference type="SAM" id="SignalP"/>
    </source>
</evidence>
<name>A0A7L5BRM6_9HYPH</name>
<dbReference type="Proteomes" id="UP000464865">
    <property type="component" value="Plasmid p6"/>
</dbReference>
<dbReference type="GO" id="GO:0006508">
    <property type="term" value="P:proteolysis"/>
    <property type="evidence" value="ECO:0007669"/>
    <property type="project" value="UniProtKB-KW"/>
</dbReference>
<evidence type="ECO:0000256" key="12">
    <source>
        <dbReference type="SAM" id="MobiDB-lite"/>
    </source>
</evidence>
<keyword evidence="9" id="KW-0961">Cell wall biogenesis/degradation</keyword>
<dbReference type="GO" id="GO:0071555">
    <property type="term" value="P:cell wall organization"/>
    <property type="evidence" value="ECO:0007669"/>
    <property type="project" value="UniProtKB-KW"/>
</dbReference>
<evidence type="ECO:0000256" key="1">
    <source>
        <dbReference type="ARBA" id="ARBA00001947"/>
    </source>
</evidence>